<evidence type="ECO:0000313" key="3">
    <source>
        <dbReference type="Proteomes" id="UP000271087"/>
    </source>
</evidence>
<keyword evidence="1" id="KW-0472">Membrane</keyword>
<dbReference type="OrthoDB" id="5786306at2759"/>
<dbReference type="WBParaSite" id="nOo.2.0.1.t10112-RA">
    <property type="protein sequence ID" value="nOo.2.0.1.t10112-RA"/>
    <property type="gene ID" value="nOo.2.0.1.g10112"/>
</dbReference>
<proteinExistence type="predicted"/>
<organism evidence="4">
    <name type="scientific">Onchocerca ochengi</name>
    <name type="common">Filarial nematode worm</name>
    <dbReference type="NCBI Taxonomy" id="42157"/>
    <lineage>
        <taxon>Eukaryota</taxon>
        <taxon>Metazoa</taxon>
        <taxon>Ecdysozoa</taxon>
        <taxon>Nematoda</taxon>
        <taxon>Chromadorea</taxon>
        <taxon>Rhabditida</taxon>
        <taxon>Spirurina</taxon>
        <taxon>Spiruromorpha</taxon>
        <taxon>Filarioidea</taxon>
        <taxon>Onchocercidae</taxon>
        <taxon>Onchocerca</taxon>
    </lineage>
</organism>
<dbReference type="EMBL" id="UYRW01005497">
    <property type="protein sequence ID" value="VDM93839.1"/>
    <property type="molecule type" value="Genomic_DNA"/>
</dbReference>
<sequence>MVIPTKFLNPTPAPEAEDEPSVVEEKIVASTVAGANTEELSDLSEGIEGSTASTKGSSTFSSWYRRIAPLIRNKQVRVLSIINSILTIINLFIFLLIVTSCFWLLGLKIKHNQLLQNDMPCFYRFKPWSQCSATCWADGQPMPIMTREIDEKKLVITRGSTYAKCPSNIKKNFVQKAPCNLQRCPLKLSSFTNWTHCIHKNTELRKAGGCYQIRMLPLEDRLIYLDTSELTRNCSDDQCPEYIP</sequence>
<feature type="transmembrane region" description="Helical" evidence="1">
    <location>
        <begin position="81"/>
        <end position="105"/>
    </location>
</feature>
<reference evidence="4" key="1">
    <citation type="submission" date="2016-06" db="UniProtKB">
        <authorList>
            <consortium name="WormBaseParasite"/>
        </authorList>
    </citation>
    <scope>IDENTIFICATION</scope>
</reference>
<keyword evidence="3" id="KW-1185">Reference proteome</keyword>
<dbReference type="AlphaFoldDB" id="A0A182EPQ4"/>
<reference evidence="2 3" key="2">
    <citation type="submission" date="2018-08" db="EMBL/GenBank/DDBJ databases">
        <authorList>
            <person name="Laetsch R D."/>
            <person name="Stevens L."/>
            <person name="Kumar S."/>
            <person name="Blaxter L. M."/>
        </authorList>
    </citation>
    <scope>NUCLEOTIDE SEQUENCE [LARGE SCALE GENOMIC DNA]</scope>
</reference>
<gene>
    <name evidence="2" type="ORF">NOO_LOCUS10112</name>
</gene>
<dbReference type="Proteomes" id="UP000271087">
    <property type="component" value="Unassembled WGS sequence"/>
</dbReference>
<protein>
    <submittedName>
        <fullName evidence="4">ADAMTS cysteine-rich domain-containing protein</fullName>
    </submittedName>
</protein>
<keyword evidence="1" id="KW-1133">Transmembrane helix</keyword>
<accession>A0A182EPQ4</accession>
<evidence type="ECO:0000313" key="4">
    <source>
        <dbReference type="WBParaSite" id="nOo.2.0.1.t10112-RA"/>
    </source>
</evidence>
<evidence type="ECO:0000256" key="1">
    <source>
        <dbReference type="SAM" id="Phobius"/>
    </source>
</evidence>
<name>A0A182EPQ4_ONCOC</name>
<evidence type="ECO:0000313" key="2">
    <source>
        <dbReference type="EMBL" id="VDM93839.1"/>
    </source>
</evidence>
<keyword evidence="1" id="KW-0812">Transmembrane</keyword>